<reference evidence="8" key="2">
    <citation type="submission" date="2023-02" db="EMBL/GenBank/DDBJ databases">
        <authorList>
            <person name="Rayyan A."/>
            <person name="Meyer T."/>
            <person name="Kyndt J.A."/>
        </authorList>
    </citation>
    <scope>NUCLEOTIDE SEQUENCE</scope>
    <source>
        <strain evidence="8">DSM 9987</strain>
    </source>
</reference>
<name>A0ABT5J6I9_RHOTP</name>
<evidence type="ECO:0000256" key="6">
    <source>
        <dbReference type="ARBA" id="ARBA00023316"/>
    </source>
</evidence>
<dbReference type="Gene3D" id="3.40.630.30">
    <property type="match status" value="2"/>
</dbReference>
<protein>
    <submittedName>
        <fullName evidence="8">GNAT family N-acetyltransferase</fullName>
        <ecNumber evidence="8">2.3.1.-</ecNumber>
    </submittedName>
</protein>
<gene>
    <name evidence="8" type="ORF">PQJ73_06245</name>
</gene>
<keyword evidence="3" id="KW-0133">Cell shape</keyword>
<dbReference type="RefSeq" id="WP_272776120.1">
    <property type="nucleotide sequence ID" value="NZ_JAQQLI010000006.1"/>
</dbReference>
<dbReference type="GO" id="GO:0016746">
    <property type="term" value="F:acyltransferase activity"/>
    <property type="evidence" value="ECO:0007669"/>
    <property type="project" value="UniProtKB-KW"/>
</dbReference>
<dbReference type="SUPFAM" id="SSF55729">
    <property type="entry name" value="Acyl-CoA N-acyltransferases (Nat)"/>
    <property type="match status" value="2"/>
</dbReference>
<keyword evidence="6" id="KW-0961">Cell wall biogenesis/degradation</keyword>
<dbReference type="PANTHER" id="PTHR36174:SF1">
    <property type="entry name" value="LIPID II:GLYCINE GLYCYLTRANSFERASE"/>
    <property type="match status" value="1"/>
</dbReference>
<evidence type="ECO:0000259" key="7">
    <source>
        <dbReference type="Pfam" id="PF13480"/>
    </source>
</evidence>
<dbReference type="EMBL" id="JAQQLI010000006">
    <property type="protein sequence ID" value="MDC7785277.1"/>
    <property type="molecule type" value="Genomic_DNA"/>
</dbReference>
<feature type="domain" description="BioF2-like acetyltransferase" evidence="7">
    <location>
        <begin position="185"/>
        <end position="321"/>
    </location>
</feature>
<dbReference type="EC" id="2.3.1.-" evidence="8"/>
<dbReference type="PROSITE" id="PS51191">
    <property type="entry name" value="FEMABX"/>
    <property type="match status" value="1"/>
</dbReference>
<organism evidence="8 9">
    <name type="scientific">Rhodoplanes tepidamans</name>
    <name type="common">Rhodoplanes cryptolactis</name>
    <dbReference type="NCBI Taxonomy" id="200616"/>
    <lineage>
        <taxon>Bacteria</taxon>
        <taxon>Pseudomonadati</taxon>
        <taxon>Pseudomonadota</taxon>
        <taxon>Alphaproteobacteria</taxon>
        <taxon>Hyphomicrobiales</taxon>
        <taxon>Nitrobacteraceae</taxon>
        <taxon>Rhodoplanes</taxon>
    </lineage>
</organism>
<evidence type="ECO:0000313" key="8">
    <source>
        <dbReference type="EMBL" id="MDC7785277.1"/>
    </source>
</evidence>
<evidence type="ECO:0000256" key="1">
    <source>
        <dbReference type="ARBA" id="ARBA00009943"/>
    </source>
</evidence>
<comment type="similarity">
    <text evidence="1">Belongs to the FemABX family.</text>
</comment>
<keyword evidence="5 8" id="KW-0012">Acyltransferase</keyword>
<dbReference type="PANTHER" id="PTHR36174">
    <property type="entry name" value="LIPID II:GLYCINE GLYCYLTRANSFERASE"/>
    <property type="match status" value="1"/>
</dbReference>
<dbReference type="Pfam" id="PF13480">
    <property type="entry name" value="Acetyltransf_6"/>
    <property type="match status" value="1"/>
</dbReference>
<comment type="caution">
    <text evidence="8">The sequence shown here is derived from an EMBL/GenBank/DDBJ whole genome shotgun (WGS) entry which is preliminary data.</text>
</comment>
<sequence length="387" mass="42165">MRQTARFAPLRFGPRGRVAQAGVGLSGGWALISAEEARDSWNAGLASLEEYSPFQSFEWGRYHAHLGWEPLHFVCRGRGGAPRAMCLALLRRFPGGVGFVWCVGGPSGDLAALDGLPRVIRASLGLRHLYVRFRCDRRHDEAEARLVADADWAPVGVKMGSSVSMELDLSGGADALLAGMNGKWRRNLRLARKEDVVVGRNAAVDLDELRALFAEMEQAKGLPELASRDKLAALFGAARPALDTVSCRTADGALIAFRCALRVGDRACDYLAAANPEGRRRRAAYLLLWEMLGHCRDTGIARYDLGGIDPAANPGVYEFKRTTGAARVDFLGEWDWATSSVLRWAGNWMIGRRQAVRQAWATGPARLGVPRAWVAAAQLATTPCIIL</sequence>
<dbReference type="InterPro" id="IPR003447">
    <property type="entry name" value="FEMABX"/>
</dbReference>
<dbReference type="Proteomes" id="UP001165652">
    <property type="component" value="Unassembled WGS sequence"/>
</dbReference>
<dbReference type="InterPro" id="IPR038740">
    <property type="entry name" value="BioF2-like_GNAT_dom"/>
</dbReference>
<evidence type="ECO:0000256" key="4">
    <source>
        <dbReference type="ARBA" id="ARBA00022984"/>
    </source>
</evidence>
<dbReference type="InterPro" id="IPR016181">
    <property type="entry name" value="Acyl_CoA_acyltransferase"/>
</dbReference>
<evidence type="ECO:0000256" key="5">
    <source>
        <dbReference type="ARBA" id="ARBA00023315"/>
    </source>
</evidence>
<evidence type="ECO:0000313" key="9">
    <source>
        <dbReference type="Proteomes" id="UP001165652"/>
    </source>
</evidence>
<keyword evidence="2 8" id="KW-0808">Transferase</keyword>
<evidence type="ECO:0000256" key="2">
    <source>
        <dbReference type="ARBA" id="ARBA00022679"/>
    </source>
</evidence>
<dbReference type="InterPro" id="IPR050644">
    <property type="entry name" value="PG_Glycine_Bridge_Synth"/>
</dbReference>
<keyword evidence="9" id="KW-1185">Reference proteome</keyword>
<reference evidence="8" key="1">
    <citation type="journal article" date="2023" name="Microbiol Resour">
        <title>Genome Sequences of Rhodoplanes serenus and Two Thermotolerant Strains, Rhodoplanes tepidamans and 'Rhodoplanes cryptolactis,' Further Refine the Genus.</title>
        <authorList>
            <person name="Rayyan A.A."/>
            <person name="Kyndt J.A."/>
        </authorList>
    </citation>
    <scope>NUCLEOTIDE SEQUENCE</scope>
    <source>
        <strain evidence="8">DSM 9987</strain>
    </source>
</reference>
<proteinExistence type="inferred from homology"/>
<accession>A0ABT5J6I9</accession>
<keyword evidence="4" id="KW-0573">Peptidoglycan synthesis</keyword>
<evidence type="ECO:0000256" key="3">
    <source>
        <dbReference type="ARBA" id="ARBA00022960"/>
    </source>
</evidence>